<keyword evidence="3" id="KW-1185">Reference proteome</keyword>
<gene>
    <name evidence="2" type="ORF">Asppvi_008578</name>
</gene>
<protein>
    <submittedName>
        <fullName evidence="2">Uncharacterized protein</fullName>
    </submittedName>
</protein>
<dbReference type="AlphaFoldDB" id="A0A9P3EY44"/>
<accession>A0A9P3EY44</accession>
<feature type="region of interest" description="Disordered" evidence="1">
    <location>
        <begin position="146"/>
        <end position="189"/>
    </location>
</feature>
<evidence type="ECO:0000313" key="2">
    <source>
        <dbReference type="EMBL" id="GIJ89633.1"/>
    </source>
</evidence>
<sequence length="238" mass="27686">MPEILLPDTASITSSTASSLLLFADYQTTLTRRKSLPLRRLSVWLSRRISKQGLNATYDNGYTHDHDHAHTHTHHQNHIHDANGYDREKITPDLNHRKVREYEAERDLSESYAAYCRAFTSAGQHLHHQKRRTWMMDGEADRTMISENPMHGHANEDGEGVLDEKRETVPAEPVPVPSPAPELEPSPPPQILTPSLYAEMRRAACEKKRARQRLRQRQLWSWSWSWSWVSHIRHRESH</sequence>
<reference evidence="2 3" key="1">
    <citation type="submission" date="2018-10" db="EMBL/GenBank/DDBJ databases">
        <title>Pan-genome distribution and transcriptional activeness of fungal secondary metabolism genes in Aspergillus section Fumigati.</title>
        <authorList>
            <person name="Takahashi H."/>
            <person name="Umemura M."/>
            <person name="Ninomiya A."/>
            <person name="Kusuya Y."/>
            <person name="Urayama S."/>
            <person name="Shimizu M."/>
            <person name="Watanabe A."/>
            <person name="Kamei K."/>
            <person name="Yaguchi T."/>
            <person name="Hagiwara D."/>
        </authorList>
    </citation>
    <scope>NUCLEOTIDE SEQUENCE [LARGE SCALE GENOMIC DNA]</scope>
    <source>
        <strain evidence="2 3">IFM 55266</strain>
    </source>
</reference>
<proteinExistence type="predicted"/>
<evidence type="ECO:0000256" key="1">
    <source>
        <dbReference type="SAM" id="MobiDB-lite"/>
    </source>
</evidence>
<feature type="compositionally biased region" description="Pro residues" evidence="1">
    <location>
        <begin position="172"/>
        <end position="189"/>
    </location>
</feature>
<dbReference type="RefSeq" id="XP_043160379.1">
    <property type="nucleotide sequence ID" value="XM_043304444.1"/>
</dbReference>
<dbReference type="GeneID" id="67007188"/>
<dbReference type="EMBL" id="BHVY01000006">
    <property type="protein sequence ID" value="GIJ89633.1"/>
    <property type="molecule type" value="Genomic_DNA"/>
</dbReference>
<dbReference type="Proteomes" id="UP001043456">
    <property type="component" value="Unassembled WGS sequence"/>
</dbReference>
<organism evidence="2 3">
    <name type="scientific">Aspergillus pseudoviridinutans</name>
    <dbReference type="NCBI Taxonomy" id="1517512"/>
    <lineage>
        <taxon>Eukaryota</taxon>
        <taxon>Fungi</taxon>
        <taxon>Dikarya</taxon>
        <taxon>Ascomycota</taxon>
        <taxon>Pezizomycotina</taxon>
        <taxon>Eurotiomycetes</taxon>
        <taxon>Eurotiomycetidae</taxon>
        <taxon>Eurotiales</taxon>
        <taxon>Aspergillaceae</taxon>
        <taxon>Aspergillus</taxon>
        <taxon>Aspergillus subgen. Fumigati</taxon>
    </lineage>
</organism>
<comment type="caution">
    <text evidence="2">The sequence shown here is derived from an EMBL/GenBank/DDBJ whole genome shotgun (WGS) entry which is preliminary data.</text>
</comment>
<name>A0A9P3EY44_9EURO</name>
<dbReference type="OrthoDB" id="4510368at2759"/>
<evidence type="ECO:0000313" key="3">
    <source>
        <dbReference type="Proteomes" id="UP001043456"/>
    </source>
</evidence>